<dbReference type="InterPro" id="IPR010656">
    <property type="entry name" value="DctM"/>
</dbReference>
<feature type="transmembrane region" description="Helical" evidence="7">
    <location>
        <begin position="272"/>
        <end position="294"/>
    </location>
</feature>
<keyword evidence="7" id="KW-0813">Transport</keyword>
<feature type="transmembrane region" description="Helical" evidence="7">
    <location>
        <begin position="136"/>
        <end position="159"/>
    </location>
</feature>
<evidence type="ECO:0000259" key="8">
    <source>
        <dbReference type="Pfam" id="PF06808"/>
    </source>
</evidence>
<comment type="similarity">
    <text evidence="7">Belongs to the TRAP transporter large permease family.</text>
</comment>
<evidence type="ECO:0000256" key="3">
    <source>
        <dbReference type="ARBA" id="ARBA00022519"/>
    </source>
</evidence>
<comment type="function">
    <text evidence="7">Part of the tripartite ATP-independent periplasmic (TRAP) transport system.</text>
</comment>
<evidence type="ECO:0000256" key="6">
    <source>
        <dbReference type="ARBA" id="ARBA00023136"/>
    </source>
</evidence>
<dbReference type="GO" id="GO:0005886">
    <property type="term" value="C:plasma membrane"/>
    <property type="evidence" value="ECO:0007669"/>
    <property type="project" value="UniProtKB-SubCell"/>
</dbReference>
<feature type="transmembrane region" description="Helical" evidence="7">
    <location>
        <begin position="6"/>
        <end position="36"/>
    </location>
</feature>
<keyword evidence="3 7" id="KW-0997">Cell inner membrane</keyword>
<feature type="transmembrane region" description="Helical" evidence="7">
    <location>
        <begin position="96"/>
        <end position="124"/>
    </location>
</feature>
<keyword evidence="4 7" id="KW-0812">Transmembrane</keyword>
<dbReference type="AlphaFoldDB" id="A0NZC8"/>
<evidence type="ECO:0000256" key="2">
    <source>
        <dbReference type="ARBA" id="ARBA00022475"/>
    </source>
</evidence>
<dbReference type="PIRSF" id="PIRSF006066">
    <property type="entry name" value="HI0050"/>
    <property type="match status" value="1"/>
</dbReference>
<evidence type="ECO:0000256" key="5">
    <source>
        <dbReference type="ARBA" id="ARBA00022989"/>
    </source>
</evidence>
<dbReference type="InterPro" id="IPR004681">
    <property type="entry name" value="TRAP_DctM"/>
</dbReference>
<gene>
    <name evidence="9" type="ORF">SIAM614_31081</name>
</gene>
<feature type="transmembrane region" description="Helical" evidence="7">
    <location>
        <begin position="359"/>
        <end position="385"/>
    </location>
</feature>
<feature type="transmembrane region" description="Helical" evidence="7">
    <location>
        <begin position="213"/>
        <end position="235"/>
    </location>
</feature>
<dbReference type="Pfam" id="PF06808">
    <property type="entry name" value="DctM"/>
    <property type="match status" value="1"/>
</dbReference>
<comment type="subcellular location">
    <subcellularLocation>
        <location evidence="1 7">Cell inner membrane</location>
        <topology evidence="1 7">Multi-pass membrane protein</topology>
    </subcellularLocation>
</comment>
<dbReference type="eggNOG" id="COG1593">
    <property type="taxonomic scope" value="Bacteria"/>
</dbReference>
<dbReference type="GeneID" id="68848653"/>
<protein>
    <recommendedName>
        <fullName evidence="7">TRAP transporter large permease protein</fullName>
    </recommendedName>
</protein>
<dbReference type="RefSeq" id="WP_006938038.1">
    <property type="nucleotide sequence ID" value="NZ_AAUW01000018.1"/>
</dbReference>
<dbReference type="NCBIfam" id="TIGR00786">
    <property type="entry name" value="dctM"/>
    <property type="match status" value="1"/>
</dbReference>
<feature type="domain" description="TRAP C4-dicarboxylate transport system permease DctM subunit" evidence="8">
    <location>
        <begin position="12"/>
        <end position="416"/>
    </location>
</feature>
<organism evidence="9 10">
    <name type="scientific">Roseibium aggregatum (strain ATCC 25650 / DSM 13394 / JCM 20685 / NBRC 16684 / NCIMB 2208 / IAM 12614 / B1)</name>
    <name type="common">Stappia aggregata</name>
    <dbReference type="NCBI Taxonomy" id="384765"/>
    <lineage>
        <taxon>Bacteria</taxon>
        <taxon>Pseudomonadati</taxon>
        <taxon>Pseudomonadota</taxon>
        <taxon>Alphaproteobacteria</taxon>
        <taxon>Hyphomicrobiales</taxon>
        <taxon>Stappiaceae</taxon>
        <taxon>Roseibium</taxon>
    </lineage>
</organism>
<comment type="caution">
    <text evidence="9">The sequence shown here is derived from an EMBL/GenBank/DDBJ whole genome shotgun (WGS) entry which is preliminary data.</text>
</comment>
<feature type="transmembrane region" description="Helical" evidence="7">
    <location>
        <begin position="314"/>
        <end position="347"/>
    </location>
</feature>
<feature type="transmembrane region" description="Helical" evidence="7">
    <location>
        <begin position="57"/>
        <end position="76"/>
    </location>
</feature>
<dbReference type="Proteomes" id="UP000004848">
    <property type="component" value="Unassembled WGS sequence"/>
</dbReference>
<dbReference type="EMBL" id="AAUW01000018">
    <property type="protein sequence ID" value="EAV41807.1"/>
    <property type="molecule type" value="Genomic_DNA"/>
</dbReference>
<evidence type="ECO:0000313" key="9">
    <source>
        <dbReference type="EMBL" id="EAV41807.1"/>
    </source>
</evidence>
<dbReference type="OrthoDB" id="9790209at2"/>
<feature type="transmembrane region" description="Helical" evidence="7">
    <location>
        <begin position="397"/>
        <end position="422"/>
    </location>
</feature>
<accession>A0NZC8</accession>
<dbReference type="PANTHER" id="PTHR33362:SF3">
    <property type="entry name" value="SIALIC ACID TRAP TRANSPORTER PERMEASE PROTEIN SIAT"/>
    <property type="match status" value="1"/>
</dbReference>
<evidence type="ECO:0000256" key="4">
    <source>
        <dbReference type="ARBA" id="ARBA00022692"/>
    </source>
</evidence>
<feature type="transmembrane region" description="Helical" evidence="7">
    <location>
        <begin position="171"/>
        <end position="192"/>
    </location>
</feature>
<feature type="transmembrane region" description="Helical" evidence="7">
    <location>
        <begin position="241"/>
        <end position="260"/>
    </location>
</feature>
<evidence type="ECO:0000313" key="10">
    <source>
        <dbReference type="Proteomes" id="UP000004848"/>
    </source>
</evidence>
<dbReference type="PANTHER" id="PTHR33362">
    <property type="entry name" value="SIALIC ACID TRAP TRANSPORTER PERMEASE PROTEIN SIAT-RELATED"/>
    <property type="match status" value="1"/>
</dbReference>
<keyword evidence="2" id="KW-1003">Cell membrane</keyword>
<dbReference type="GO" id="GO:0022857">
    <property type="term" value="F:transmembrane transporter activity"/>
    <property type="evidence" value="ECO:0007669"/>
    <property type="project" value="UniProtKB-UniRule"/>
</dbReference>
<name>A0NZC8_ROSAI</name>
<keyword evidence="6 7" id="KW-0472">Membrane</keyword>
<sequence length="426" mass="44729">MNATMMVLALGLPVMLLLRVPLAFAIGLATIGALWIADIDMMIFAQRMVAGTQSFSLLAIPFFVLAGDLMTAGGISRRLVGFADVLVRQHKGGLGMVAVLAAAFFAALSGSAPATTAAIGSIMIPEMEKRGYSRPFATALAVAGGIIGPMLPPSIPMVVWGVMSETSISQLFLAGIVPGLLLALGLMALCWLHARKHEIAPQPKASRAEVWAAFNEAKWALSGPLIVLGGIYGGIVTPTEAAVVATVFALILGSTVYRELTFKNIVPVTLGALKTTTIVMFIIALANGFGWVMAFERIPGQVTQSLEGFAGTPVLYILMINLLLLVIGCVMDNLAAMIILASFLVPIGQQLGMDPVQFGAMVAINFTIGMATPPFGYTIFVGAAISGLRIGQIARPLLPMLGLMIAVLLLVAFVPQVTLSIVQLLR</sequence>
<keyword evidence="5 7" id="KW-1133">Transmembrane helix</keyword>
<comment type="subunit">
    <text evidence="7">The complex comprises the extracytoplasmic solute receptor protein and the two transmembrane proteins.</text>
</comment>
<proteinExistence type="inferred from homology"/>
<reference evidence="9 10" key="1">
    <citation type="submission" date="2006-05" db="EMBL/GenBank/DDBJ databases">
        <authorList>
            <person name="King G."/>
            <person name="Ferriera S."/>
            <person name="Johnson J."/>
            <person name="Kravitz S."/>
            <person name="Beeson K."/>
            <person name="Sutton G."/>
            <person name="Rogers Y.-H."/>
            <person name="Friedman R."/>
            <person name="Frazier M."/>
            <person name="Venter J.C."/>
        </authorList>
    </citation>
    <scope>NUCLEOTIDE SEQUENCE [LARGE SCALE GENOMIC DNA]</scope>
    <source>
        <strain evidence="10">ATCC 25650 / DSM 13394 / JCM 20685 / NBRC 16684 / NCIMB 2208 / IAM 12614 / B1</strain>
    </source>
</reference>
<evidence type="ECO:0000256" key="7">
    <source>
        <dbReference type="RuleBase" id="RU369079"/>
    </source>
</evidence>
<evidence type="ECO:0000256" key="1">
    <source>
        <dbReference type="ARBA" id="ARBA00004429"/>
    </source>
</evidence>